<keyword evidence="2" id="KW-0378">Hydrolase</keyword>
<dbReference type="GO" id="GO:0006508">
    <property type="term" value="P:proteolysis"/>
    <property type="evidence" value="ECO:0007669"/>
    <property type="project" value="InterPro"/>
</dbReference>
<dbReference type="OrthoDB" id="45978at2759"/>
<dbReference type="Proteomes" id="UP001153069">
    <property type="component" value="Unassembled WGS sequence"/>
</dbReference>
<evidence type="ECO:0000259" key="4">
    <source>
        <dbReference type="Pfam" id="PF00561"/>
    </source>
</evidence>
<name>A0A9N8H4S0_9STRA</name>
<keyword evidence="6" id="KW-1185">Reference proteome</keyword>
<accession>A0A9N8H4S0</accession>
<dbReference type="GO" id="GO:0016020">
    <property type="term" value="C:membrane"/>
    <property type="evidence" value="ECO:0007669"/>
    <property type="project" value="TreeGrafter"/>
</dbReference>
<dbReference type="GO" id="GO:0047372">
    <property type="term" value="F:monoacylglycerol lipase activity"/>
    <property type="evidence" value="ECO:0007669"/>
    <property type="project" value="TreeGrafter"/>
</dbReference>
<dbReference type="GO" id="GO:0046464">
    <property type="term" value="P:acylglycerol catabolic process"/>
    <property type="evidence" value="ECO:0007669"/>
    <property type="project" value="TreeGrafter"/>
</dbReference>
<dbReference type="SUPFAM" id="SSF53474">
    <property type="entry name" value="alpha/beta-Hydrolases"/>
    <property type="match status" value="1"/>
</dbReference>
<dbReference type="PANTHER" id="PTHR43798">
    <property type="entry name" value="MONOACYLGLYCEROL LIPASE"/>
    <property type="match status" value="1"/>
</dbReference>
<proteinExistence type="inferred from homology"/>
<dbReference type="Pfam" id="PF00561">
    <property type="entry name" value="Abhydrolase_1"/>
    <property type="match status" value="1"/>
</dbReference>
<reference evidence="5" key="1">
    <citation type="submission" date="2020-06" db="EMBL/GenBank/DDBJ databases">
        <authorList>
            <consortium name="Plant Systems Biology data submission"/>
        </authorList>
    </citation>
    <scope>NUCLEOTIDE SEQUENCE</scope>
    <source>
        <strain evidence="5">D6</strain>
    </source>
</reference>
<sequence>MLPSKFFDPPSANNTTNAGRPQRCAPPPLGMTGVMCKIGSLDIPNRGTIQYRIFRPRQLQQKPPLVVLHGGPLIPCNYLLPLAYVVVDRSIVVYDQLGCGQSKTVVKPSALTRTNPETGEEETSRLDVDGMVRDLDLLIKHWKFDKYHLLGHSFGGILLFEYLKYCRDTNSLEELQKCQSAVLASVPTSTAIVEQEVQRLCRELTGNDEEEDDSDDDGVTTLSKKVPKAFREQHECRLVPMPFPLMDSYSQAGPPRLRGLQSIGDYKASLVVVSVDSKNTASEGAQEEEEPIPEKLQQPALILRGQHDFVTETCVEGWDGLFDRVQHMTLAGCSHYGMLENEILYGSVLSSFLGDADQLS</sequence>
<dbReference type="InterPro" id="IPR029058">
    <property type="entry name" value="AB_hydrolase_fold"/>
</dbReference>
<dbReference type="InterPro" id="IPR002410">
    <property type="entry name" value="Peptidase_S33"/>
</dbReference>
<dbReference type="PRINTS" id="PR00793">
    <property type="entry name" value="PROAMNOPTASE"/>
</dbReference>
<dbReference type="PANTHER" id="PTHR43798:SF5">
    <property type="entry name" value="MONOACYLGLYCEROL LIPASE ABHD6"/>
    <property type="match status" value="1"/>
</dbReference>
<dbReference type="Gene3D" id="3.40.50.1820">
    <property type="entry name" value="alpha/beta hydrolase"/>
    <property type="match status" value="1"/>
</dbReference>
<dbReference type="InterPro" id="IPR050266">
    <property type="entry name" value="AB_hydrolase_sf"/>
</dbReference>
<gene>
    <name evidence="5" type="ORF">SEMRO_70_G038860.1</name>
</gene>
<dbReference type="EMBL" id="CAICTM010000069">
    <property type="protein sequence ID" value="CAB9499842.1"/>
    <property type="molecule type" value="Genomic_DNA"/>
</dbReference>
<dbReference type="GO" id="GO:0008233">
    <property type="term" value="F:peptidase activity"/>
    <property type="evidence" value="ECO:0007669"/>
    <property type="project" value="InterPro"/>
</dbReference>
<feature type="domain" description="AB hydrolase-1" evidence="4">
    <location>
        <begin position="63"/>
        <end position="341"/>
    </location>
</feature>
<evidence type="ECO:0000313" key="6">
    <source>
        <dbReference type="Proteomes" id="UP001153069"/>
    </source>
</evidence>
<organism evidence="5 6">
    <name type="scientific">Seminavis robusta</name>
    <dbReference type="NCBI Taxonomy" id="568900"/>
    <lineage>
        <taxon>Eukaryota</taxon>
        <taxon>Sar</taxon>
        <taxon>Stramenopiles</taxon>
        <taxon>Ochrophyta</taxon>
        <taxon>Bacillariophyta</taxon>
        <taxon>Bacillariophyceae</taxon>
        <taxon>Bacillariophycidae</taxon>
        <taxon>Naviculales</taxon>
        <taxon>Naviculaceae</taxon>
        <taxon>Seminavis</taxon>
    </lineage>
</organism>
<dbReference type="AlphaFoldDB" id="A0A9N8H4S0"/>
<feature type="region of interest" description="Disordered" evidence="3">
    <location>
        <begin position="1"/>
        <end position="25"/>
    </location>
</feature>
<evidence type="ECO:0000313" key="5">
    <source>
        <dbReference type="EMBL" id="CAB9499842.1"/>
    </source>
</evidence>
<evidence type="ECO:0000256" key="2">
    <source>
        <dbReference type="ARBA" id="ARBA00022801"/>
    </source>
</evidence>
<dbReference type="InterPro" id="IPR000073">
    <property type="entry name" value="AB_hydrolase_1"/>
</dbReference>
<comment type="caution">
    <text evidence="5">The sequence shown here is derived from an EMBL/GenBank/DDBJ whole genome shotgun (WGS) entry which is preliminary data.</text>
</comment>
<protein>
    <submittedName>
        <fullName evidence="5">Proline iminopeptidase</fullName>
    </submittedName>
</protein>
<evidence type="ECO:0000256" key="3">
    <source>
        <dbReference type="SAM" id="MobiDB-lite"/>
    </source>
</evidence>
<comment type="similarity">
    <text evidence="1">Belongs to the peptidase S33 family.</text>
</comment>
<evidence type="ECO:0000256" key="1">
    <source>
        <dbReference type="ARBA" id="ARBA00010088"/>
    </source>
</evidence>